<sequence>VYALSRATGCSHWSYRAEGKLRNSPLVNLDDSTLYVVDEGLIVHSLNLLDGTLLWKSSIRKEEFSIATGSPVLHDSRLIIPISTIETAVALLPFHECCKSSGAIVALDTKTGEILWEHRVLKEAKLVGKRLISRVKKFAPAGASVWGTPAIDESGKKVFFGTAQSTQSPASEFSDAIIALDINDGKRIWSNQTTSKDAHNVACEIPLHPGCPEEDGPDLDFGAAVIYTTTGKGQGIVLA</sequence>
<dbReference type="EMBL" id="UINC01211568">
    <property type="protein sequence ID" value="SVE35514.1"/>
    <property type="molecule type" value="Genomic_DNA"/>
</dbReference>
<evidence type="ECO:0000259" key="4">
    <source>
        <dbReference type="Pfam" id="PF01011"/>
    </source>
</evidence>
<gene>
    <name evidence="5" type="ORF">METZ01_LOCUS488368</name>
</gene>
<organism evidence="5">
    <name type="scientific">marine metagenome</name>
    <dbReference type="NCBI Taxonomy" id="408172"/>
    <lineage>
        <taxon>unclassified sequences</taxon>
        <taxon>metagenomes</taxon>
        <taxon>ecological metagenomes</taxon>
    </lineage>
</organism>
<feature type="non-terminal residue" evidence="5">
    <location>
        <position position="1"/>
    </location>
</feature>
<protein>
    <recommendedName>
        <fullName evidence="4">Pyrrolo-quinoline quinone repeat domain-containing protein</fullName>
    </recommendedName>
</protein>
<evidence type="ECO:0000256" key="3">
    <source>
        <dbReference type="ARBA" id="ARBA00023002"/>
    </source>
</evidence>
<comment type="similarity">
    <text evidence="2">Belongs to the bacterial PQQ dehydrogenase family.</text>
</comment>
<evidence type="ECO:0000256" key="2">
    <source>
        <dbReference type="ARBA" id="ARBA00008156"/>
    </source>
</evidence>
<accession>A0A383CTV7</accession>
<dbReference type="Gene3D" id="2.140.10.10">
    <property type="entry name" value="Quinoprotein alcohol dehydrogenase-like superfamily"/>
    <property type="match status" value="1"/>
</dbReference>
<evidence type="ECO:0000256" key="1">
    <source>
        <dbReference type="ARBA" id="ARBA00001931"/>
    </source>
</evidence>
<comment type="cofactor">
    <cofactor evidence="1">
        <name>pyrroloquinoline quinone</name>
        <dbReference type="ChEBI" id="CHEBI:58442"/>
    </cofactor>
</comment>
<keyword evidence="3" id="KW-0560">Oxidoreductase</keyword>
<dbReference type="PANTHER" id="PTHR32303">
    <property type="entry name" value="QUINOPROTEIN ALCOHOL DEHYDROGENASE (CYTOCHROME C)"/>
    <property type="match status" value="1"/>
</dbReference>
<dbReference type="InterPro" id="IPR011047">
    <property type="entry name" value="Quinoprotein_ADH-like_sf"/>
</dbReference>
<proteinExistence type="inferred from homology"/>
<evidence type="ECO:0000313" key="5">
    <source>
        <dbReference type="EMBL" id="SVE35514.1"/>
    </source>
</evidence>
<dbReference type="InterPro" id="IPR002372">
    <property type="entry name" value="PQQ_rpt_dom"/>
</dbReference>
<dbReference type="InterPro" id="IPR018391">
    <property type="entry name" value="PQQ_b-propeller_rpt"/>
</dbReference>
<feature type="non-terminal residue" evidence="5">
    <location>
        <position position="239"/>
    </location>
</feature>
<feature type="domain" description="Pyrrolo-quinoline quinone repeat" evidence="4">
    <location>
        <begin position="96"/>
        <end position="200"/>
    </location>
</feature>
<dbReference type="AlphaFoldDB" id="A0A383CTV7"/>
<dbReference type="SUPFAM" id="SSF50998">
    <property type="entry name" value="Quinoprotein alcohol dehydrogenase-like"/>
    <property type="match status" value="1"/>
</dbReference>
<dbReference type="PANTHER" id="PTHR32303:SF10">
    <property type="entry name" value="OUTER MEMBRANE PROTEIN ASSEMBLY FACTOR BAMB"/>
    <property type="match status" value="1"/>
</dbReference>
<dbReference type="GO" id="GO:0016491">
    <property type="term" value="F:oxidoreductase activity"/>
    <property type="evidence" value="ECO:0007669"/>
    <property type="project" value="UniProtKB-KW"/>
</dbReference>
<name>A0A383CTV7_9ZZZZ</name>
<dbReference type="Pfam" id="PF01011">
    <property type="entry name" value="PQQ"/>
    <property type="match status" value="1"/>
</dbReference>
<reference evidence="5" key="1">
    <citation type="submission" date="2018-05" db="EMBL/GenBank/DDBJ databases">
        <authorList>
            <person name="Lanie J.A."/>
            <person name="Ng W.-L."/>
            <person name="Kazmierczak K.M."/>
            <person name="Andrzejewski T.M."/>
            <person name="Davidsen T.M."/>
            <person name="Wayne K.J."/>
            <person name="Tettelin H."/>
            <person name="Glass J.I."/>
            <person name="Rusch D."/>
            <person name="Podicherti R."/>
            <person name="Tsui H.-C.T."/>
            <person name="Winkler M.E."/>
        </authorList>
    </citation>
    <scope>NUCLEOTIDE SEQUENCE</scope>
</reference>
<dbReference type="SMART" id="SM00564">
    <property type="entry name" value="PQQ"/>
    <property type="match status" value="3"/>
</dbReference>